<dbReference type="PANTHER" id="PTHR43065">
    <property type="entry name" value="SENSOR HISTIDINE KINASE"/>
    <property type="match status" value="1"/>
</dbReference>
<feature type="coiled-coil region" evidence="6">
    <location>
        <begin position="51"/>
        <end position="78"/>
    </location>
</feature>
<dbReference type="InterPro" id="IPR036890">
    <property type="entry name" value="HATPase_C_sf"/>
</dbReference>
<keyword evidence="4" id="KW-0067">ATP-binding</keyword>
<dbReference type="Gene3D" id="3.30.565.10">
    <property type="entry name" value="Histidine kinase-like ATPase, C-terminal domain"/>
    <property type="match status" value="1"/>
</dbReference>
<keyword evidence="6" id="KW-0175">Coiled coil</keyword>
<dbReference type="SUPFAM" id="SSF55874">
    <property type="entry name" value="ATPase domain of HSP90 chaperone/DNA topoisomerase II/histidine kinase"/>
    <property type="match status" value="1"/>
</dbReference>
<dbReference type="GO" id="GO:0005524">
    <property type="term" value="F:ATP binding"/>
    <property type="evidence" value="ECO:0007669"/>
    <property type="project" value="UniProtKB-KW"/>
</dbReference>
<dbReference type="InterPro" id="IPR005467">
    <property type="entry name" value="His_kinase_dom"/>
</dbReference>
<gene>
    <name evidence="8" type="ORF">MNBD_PLANCTO03-255</name>
</gene>
<evidence type="ECO:0000259" key="7">
    <source>
        <dbReference type="PROSITE" id="PS50109"/>
    </source>
</evidence>
<dbReference type="PROSITE" id="PS50109">
    <property type="entry name" value="HIS_KIN"/>
    <property type="match status" value="1"/>
</dbReference>
<proteinExistence type="predicted"/>
<dbReference type="Gene3D" id="1.10.287.130">
    <property type="match status" value="1"/>
</dbReference>
<accession>A0A3B1DVU1</accession>
<evidence type="ECO:0000256" key="5">
    <source>
        <dbReference type="ARBA" id="ARBA00023012"/>
    </source>
</evidence>
<dbReference type="SMART" id="SM00388">
    <property type="entry name" value="HisKA"/>
    <property type="match status" value="1"/>
</dbReference>
<feature type="non-terminal residue" evidence="8">
    <location>
        <position position="252"/>
    </location>
</feature>
<dbReference type="PANTHER" id="PTHR43065:SF46">
    <property type="entry name" value="C4-DICARBOXYLATE TRANSPORT SENSOR PROTEIN DCTB"/>
    <property type="match status" value="1"/>
</dbReference>
<reference evidence="8" key="1">
    <citation type="submission" date="2018-06" db="EMBL/GenBank/DDBJ databases">
        <authorList>
            <person name="Zhirakovskaya E."/>
        </authorList>
    </citation>
    <scope>NUCLEOTIDE SEQUENCE</scope>
</reference>
<evidence type="ECO:0000256" key="6">
    <source>
        <dbReference type="SAM" id="Coils"/>
    </source>
</evidence>
<keyword evidence="5" id="KW-0902">Two-component regulatory system</keyword>
<dbReference type="Pfam" id="PF00512">
    <property type="entry name" value="HisKA"/>
    <property type="match status" value="1"/>
</dbReference>
<name>A0A3B1DVU1_9ZZZZ</name>
<dbReference type="InterPro" id="IPR003661">
    <property type="entry name" value="HisK_dim/P_dom"/>
</dbReference>
<sequence length="252" mass="26455">MVVVVGGGWGSESESCLGFWIGDKSACCWPDSHAGGPFGSMTQKKHLNPQADDLLQQIDELEGRLGSARDELETSTQLRALGLLAGAIAHEFNNILTPVLSYARVALDSPEDAELSRKALEKAAEGVERASRIASSVLSLAGRDGSTGAEPPFCSPTAALRGALACLGQPLEAEGIELRTKIDPEISLRMRLTDLEHVLLNLLLNACRAMGSGGGVVEVVCRGATVSDCSTWNTAAEPGELAVLEFRDTGPG</sequence>
<evidence type="ECO:0000256" key="1">
    <source>
        <dbReference type="ARBA" id="ARBA00022679"/>
    </source>
</evidence>
<dbReference type="EMBL" id="UOGK01000359">
    <property type="protein sequence ID" value="VAX40238.1"/>
    <property type="molecule type" value="Genomic_DNA"/>
</dbReference>
<keyword evidence="1" id="KW-0808">Transferase</keyword>
<dbReference type="GO" id="GO:0000155">
    <property type="term" value="F:phosphorelay sensor kinase activity"/>
    <property type="evidence" value="ECO:0007669"/>
    <property type="project" value="InterPro"/>
</dbReference>
<evidence type="ECO:0000256" key="4">
    <source>
        <dbReference type="ARBA" id="ARBA00022840"/>
    </source>
</evidence>
<protein>
    <recommendedName>
        <fullName evidence="7">Histidine kinase domain-containing protein</fullName>
    </recommendedName>
</protein>
<evidence type="ECO:0000313" key="8">
    <source>
        <dbReference type="EMBL" id="VAX40238.1"/>
    </source>
</evidence>
<feature type="domain" description="Histidine kinase" evidence="7">
    <location>
        <begin position="87"/>
        <end position="252"/>
    </location>
</feature>
<keyword evidence="2" id="KW-0547">Nucleotide-binding</keyword>
<dbReference type="SUPFAM" id="SSF47384">
    <property type="entry name" value="Homodimeric domain of signal transducing histidine kinase"/>
    <property type="match status" value="1"/>
</dbReference>
<keyword evidence="3" id="KW-0418">Kinase</keyword>
<evidence type="ECO:0000256" key="2">
    <source>
        <dbReference type="ARBA" id="ARBA00022741"/>
    </source>
</evidence>
<dbReference type="AlphaFoldDB" id="A0A3B1DVU1"/>
<dbReference type="InterPro" id="IPR036097">
    <property type="entry name" value="HisK_dim/P_sf"/>
</dbReference>
<organism evidence="8">
    <name type="scientific">hydrothermal vent metagenome</name>
    <dbReference type="NCBI Taxonomy" id="652676"/>
    <lineage>
        <taxon>unclassified sequences</taxon>
        <taxon>metagenomes</taxon>
        <taxon>ecological metagenomes</taxon>
    </lineage>
</organism>
<evidence type="ECO:0000256" key="3">
    <source>
        <dbReference type="ARBA" id="ARBA00022777"/>
    </source>
</evidence>